<protein>
    <submittedName>
        <fullName evidence="1">Integrase family protein</fullName>
    </submittedName>
</protein>
<gene>
    <name evidence="1" type="ordered locus">MGMSRv2__3062</name>
</gene>
<organism evidence="1 2">
    <name type="scientific">Magnetospirillum gryphiswaldense (strain DSM 6361 / JCM 21280 / NBRC 15271 / MSR-1)</name>
    <dbReference type="NCBI Taxonomy" id="431944"/>
    <lineage>
        <taxon>Bacteria</taxon>
        <taxon>Pseudomonadati</taxon>
        <taxon>Pseudomonadota</taxon>
        <taxon>Alphaproteobacteria</taxon>
        <taxon>Rhodospirillales</taxon>
        <taxon>Rhodospirillaceae</taxon>
        <taxon>Magnetospirillum</taxon>
    </lineage>
</organism>
<sequence length="209" mass="23022">MSDGVTRRRRAGGREVFVAQVRVRPGDGSKDIFESKHFDDYDDAVRWKKKRTGEIRGLVEAGKRPSKAPKGSFGAALRWGIDKLTARMDASKLAGRSVDGHTSNDKNLRSKLRWWLWVDEDAGVERKAVTNVALSTINKFMLEAQTKAALAAGDGGVQTQIHRINAVSWLYEAWRSEQQIPEADLPTPTDGARTGTICATKASQDGLPC</sequence>
<dbReference type="EMBL" id="HG794546">
    <property type="protein sequence ID" value="CDL00277.1"/>
    <property type="molecule type" value="Genomic_DNA"/>
</dbReference>
<dbReference type="HOGENOM" id="CLU_1314180_0_0_5"/>
<proteinExistence type="predicted"/>
<keyword evidence="2" id="KW-1185">Reference proteome</keyword>
<name>V6F4I8_MAGGM</name>
<dbReference type="AlphaFoldDB" id="V6F4I8"/>
<dbReference type="KEGG" id="mgy:MGMSRv2__3062"/>
<accession>V6F4I8</accession>
<dbReference type="Proteomes" id="UP000018922">
    <property type="component" value="Chromosome I"/>
</dbReference>
<evidence type="ECO:0000313" key="1">
    <source>
        <dbReference type="EMBL" id="CDL00277.1"/>
    </source>
</evidence>
<evidence type="ECO:0000313" key="2">
    <source>
        <dbReference type="Proteomes" id="UP000018922"/>
    </source>
</evidence>
<reference evidence="1 2" key="1">
    <citation type="journal article" date="2014" name="Genome Announc.">
        <title>Complete genome sequence of Magnetospirillum gryphiswaldense MSR-1.</title>
        <authorList>
            <person name="Wang X."/>
            <person name="Wang Q."/>
            <person name="Zhang W."/>
            <person name="Wang Y."/>
            <person name="Li L."/>
            <person name="Wen T."/>
            <person name="Zhang T."/>
            <person name="Zhang Y."/>
            <person name="Xu J."/>
            <person name="Hu J."/>
            <person name="Li S."/>
            <person name="Liu L."/>
            <person name="Liu J."/>
            <person name="Jiang W."/>
            <person name="Tian J."/>
            <person name="Li Y."/>
            <person name="Schuler D."/>
            <person name="Wang L."/>
            <person name="Li J."/>
        </authorList>
    </citation>
    <scope>NUCLEOTIDE SEQUENCE [LARGE SCALE GENOMIC DNA]</scope>
    <source>
        <strain evidence="2">DSM 6361 / JCM 21280 / NBRC 15271 / MSR-1</strain>
    </source>
</reference>